<dbReference type="Pfam" id="PF03713">
    <property type="entry name" value="DUF305"/>
    <property type="match status" value="1"/>
</dbReference>
<proteinExistence type="predicted"/>
<evidence type="ECO:0000313" key="5">
    <source>
        <dbReference type="Proteomes" id="UP000539473"/>
    </source>
</evidence>
<reference evidence="4 5" key="3">
    <citation type="submission" date="2020-08" db="EMBL/GenBank/DDBJ databases">
        <title>Genomic Encyclopedia of Type Strains, Phase IV (KMG-IV): sequencing the most valuable type-strain genomes for metagenomic binning, comparative biology and taxonomic classification.</title>
        <authorList>
            <person name="Goeker M."/>
        </authorList>
    </citation>
    <scope>NUCLEOTIDE SEQUENCE [LARGE SCALE GENOMIC DNA]</scope>
    <source>
        <strain evidence="4 5">DSM 27521</strain>
    </source>
</reference>
<sequence length="214" mass="23638">MTPRPRWPALLLLLLLAGLAAFALFAPGRSAPAETSREVTFVRGMIQHHAQAVDMATRIRDRSRDRTLRSLALDIILSQQEQIGQMRGWLTLWNRPWAGAGMDAEHARMMGMATPTEVASLDTLPEARAEVTFLQLMRRHHQGALAMVRPVLDQPARPEVQALARQINATQSAEIRVMDSLLKQRGASPLPTPGGADQMPGMDMGSDSHDMPMH</sequence>
<keyword evidence="6" id="KW-1185">Reference proteome</keyword>
<dbReference type="EMBL" id="BNAJ01000011">
    <property type="protein sequence ID" value="GHF56269.1"/>
    <property type="molecule type" value="Genomic_DNA"/>
</dbReference>
<feature type="domain" description="DUF305" evidence="2">
    <location>
        <begin position="38"/>
        <end position="182"/>
    </location>
</feature>
<accession>A0A7W8KI00</accession>
<organism evidence="4 5">
    <name type="scientific">Deinococcus metalli</name>
    <dbReference type="NCBI Taxonomy" id="1141878"/>
    <lineage>
        <taxon>Bacteria</taxon>
        <taxon>Thermotogati</taxon>
        <taxon>Deinococcota</taxon>
        <taxon>Deinococci</taxon>
        <taxon>Deinococcales</taxon>
        <taxon>Deinococcaceae</taxon>
        <taxon>Deinococcus</taxon>
    </lineage>
</organism>
<evidence type="ECO:0000313" key="4">
    <source>
        <dbReference type="EMBL" id="MBB5378133.1"/>
    </source>
</evidence>
<feature type="region of interest" description="Disordered" evidence="1">
    <location>
        <begin position="184"/>
        <end position="214"/>
    </location>
</feature>
<evidence type="ECO:0000313" key="3">
    <source>
        <dbReference type="EMBL" id="GHF56269.1"/>
    </source>
</evidence>
<dbReference type="PANTHER" id="PTHR36933:SF1">
    <property type="entry name" value="SLL0788 PROTEIN"/>
    <property type="match status" value="1"/>
</dbReference>
<evidence type="ECO:0000259" key="2">
    <source>
        <dbReference type="Pfam" id="PF03713"/>
    </source>
</evidence>
<reference evidence="6" key="2">
    <citation type="journal article" date="2019" name="Int. J. Syst. Evol. Microbiol.">
        <title>The Global Catalogue of Microorganisms (GCM) 10K type strain sequencing project: providing services to taxonomists for standard genome sequencing and annotation.</title>
        <authorList>
            <consortium name="The Broad Institute Genomics Platform"/>
            <consortium name="The Broad Institute Genome Sequencing Center for Infectious Disease"/>
            <person name="Wu L."/>
            <person name="Ma J."/>
        </authorList>
    </citation>
    <scope>NUCLEOTIDE SEQUENCE [LARGE SCALE GENOMIC DNA]</scope>
    <source>
        <strain evidence="6">CGMCC 1.18437</strain>
    </source>
</reference>
<reference evidence="3" key="1">
    <citation type="journal article" date="2014" name="Int. J. Syst. Evol. Microbiol.">
        <title>Complete genome of a new Firmicutes species belonging to the dominant human colonic microbiota ('Ruminococcus bicirculans') reveals two chromosomes and a selective capacity to utilize plant glucans.</title>
        <authorList>
            <consortium name="NISC Comparative Sequencing Program"/>
            <person name="Wegmann U."/>
            <person name="Louis P."/>
            <person name="Goesmann A."/>
            <person name="Henrissat B."/>
            <person name="Duncan S.H."/>
            <person name="Flint H.J."/>
        </authorList>
    </citation>
    <scope>NUCLEOTIDE SEQUENCE</scope>
    <source>
        <strain evidence="3">CGMCC 1.18437</strain>
    </source>
</reference>
<dbReference type="EMBL" id="JACHFK010000011">
    <property type="protein sequence ID" value="MBB5378133.1"/>
    <property type="molecule type" value="Genomic_DNA"/>
</dbReference>
<dbReference type="RefSeq" id="WP_184114332.1">
    <property type="nucleotide sequence ID" value="NZ_BNAJ01000011.1"/>
</dbReference>
<gene>
    <name evidence="3" type="ORF">GCM10017781_35730</name>
    <name evidence="4" type="ORF">HNQ07_003634</name>
</gene>
<dbReference type="Proteomes" id="UP000619376">
    <property type="component" value="Unassembled WGS sequence"/>
</dbReference>
<dbReference type="PANTHER" id="PTHR36933">
    <property type="entry name" value="SLL0788 PROTEIN"/>
    <property type="match status" value="1"/>
</dbReference>
<dbReference type="InterPro" id="IPR005183">
    <property type="entry name" value="DUF305_CopM-like"/>
</dbReference>
<dbReference type="Proteomes" id="UP000539473">
    <property type="component" value="Unassembled WGS sequence"/>
</dbReference>
<comment type="caution">
    <text evidence="4">The sequence shown here is derived from an EMBL/GenBank/DDBJ whole genome shotgun (WGS) entry which is preliminary data.</text>
</comment>
<protein>
    <submittedName>
        <fullName evidence="3">DUF305 domain-containing protein</fullName>
    </submittedName>
    <submittedName>
        <fullName evidence="4">Uncharacterized protein (DUF305 family)</fullName>
    </submittedName>
</protein>
<dbReference type="Gene3D" id="1.20.1260.10">
    <property type="match status" value="1"/>
</dbReference>
<reference evidence="3" key="4">
    <citation type="submission" date="2024-05" db="EMBL/GenBank/DDBJ databases">
        <authorList>
            <person name="Sun Q."/>
            <person name="Zhou Y."/>
        </authorList>
    </citation>
    <scope>NUCLEOTIDE SEQUENCE</scope>
    <source>
        <strain evidence="3">CGMCC 1.18437</strain>
    </source>
</reference>
<dbReference type="InterPro" id="IPR012347">
    <property type="entry name" value="Ferritin-like"/>
</dbReference>
<evidence type="ECO:0000256" key="1">
    <source>
        <dbReference type="SAM" id="MobiDB-lite"/>
    </source>
</evidence>
<name>A0A7W8KI00_9DEIO</name>
<evidence type="ECO:0000313" key="6">
    <source>
        <dbReference type="Proteomes" id="UP000619376"/>
    </source>
</evidence>
<dbReference type="AlphaFoldDB" id="A0A7W8KI00"/>